<feature type="repeat" description="ANK" evidence="1">
    <location>
        <begin position="93"/>
        <end position="125"/>
    </location>
</feature>
<feature type="compositionally biased region" description="Low complexity" evidence="3">
    <location>
        <begin position="1084"/>
        <end position="1099"/>
    </location>
</feature>
<evidence type="ECO:0000256" key="2">
    <source>
        <dbReference type="SAM" id="Coils"/>
    </source>
</evidence>
<feature type="repeat" description="ANK" evidence="1">
    <location>
        <begin position="225"/>
        <end position="257"/>
    </location>
</feature>
<feature type="compositionally biased region" description="Polar residues" evidence="3">
    <location>
        <begin position="1073"/>
        <end position="1083"/>
    </location>
</feature>
<sequence>MKKVLSFVKGKKEERKEIKVNPPISVEITNPSGQKITSDDEHIIGLQQASGYNIDVNGKDKTLSKIHKAAWFGNLEKVKLYSKKIDVNSVDWNNRTCLHLAVAQGHTEVAWYLLNNNASMTICDNDGLNPFLKAIECGHKDCTNLLIECGVDVKLSDKHGNTGLHFAAKAGFYNIAALLLKEGANFNTPNNAGDYPLHLATSFDHREMVELLIRNGANVDVVDREGRTSLMLAARSGLNTIIKVLLDADASLEIVDSNGWTAEDYAQFGNHHDLVELLKIQKKIEVVLDHSDKLSVQSSDPSETFEGVPGQSNTGDELPDSPRSCITPPPLEPPRSWDLIQSGVIDQDSADARRRSFITLGTLKRESTGGSCDLPTTANSEIIPSALTPRSDCIPVEMRLSPEPLAKDRVPTPERRTRSPLERANSLDLPSDQDSPGIGTPDKVLAPSTFIEITSSPVKDSPENDLYDSEITNQWNTENNNNITLDKLDNVIKPIEFGTNINEKSPPSPIPNIYMTFGEIDKVNIEFSQNCASNIKQSEFDGKQLDDRSYTIEYSQSYDNLDERSLCTDNAFTGVSSSLDNLEDIEDKSLSIEIIQSTGKLDDTLAVCTFPAKSKFRETHSLELLEEVVDLKSSKNKRHSRNKSITLQGQPQFWRSADVIVKSSSFEKCTNIDAQLECYDEALRQLAKVNMPKAMPPKTDETNMKPLHNFVNDIPFLPKETNYHPEDNTFPQVHDIEPISLDFPPEVLENEPDSLDIEKETSFPPPPTYFMENEDNEIVHINTVEACLQTIDINLPLPISMLTPIKENHFESDSLSNMEVHDGDESESSIVENDVAPRKCSATPGHFNVEVIVNNKSGEASPESVSTPVNKSPDVNYIKSNSYDSSNYYDDADDVFLQDGNLPDQYHKYLVDVRALQIHPDKIDFTKVMIPADTPSPPEKSSDEVNNSPVDKEIPTNKFPSLNFDIGGICNLKTSSSFVRIEKNENGETTGVGRPLRRKRKLLLAMRDVEGGETTESGVQMASIENDEEEEDSDEDPPFWQSTDKGGYFIRQNTVIPINPALLKPDMADGSMPGTSKTPQGVISSPPGSSEAETASASDTPKRSPKLQKGMFHNYLKEATVEKGKLEEKAASLLGTAERLQYELEDSRQAEAAREDTIAVLQTQLAKLESRYTMAQEEICCFRHRAITAEQELEHLREICMNLTKDKSEVYRDLTMYLECSVLSKSKSSENTKIPVNISIDNIHLMLKHLEEEKKVEEEKNRRLVQHLEEVLITNQNMITEREALIAQNIADVRKLQEDTICWKERYEDCAAKLEMMDKKQDPRLLEAQDTIATLKRTIAILQQEKTAHPKYYDVSTSTASPRKFLGSTDSDGIDKSCSEIALGALQNELSACRKLLETYAVEKSENKKNSECSKVSDIEQKLKIEIAKREILENQVKRLLSEVQQRIDTGHLDSIQQKLVKDFVSRKEIEEIKNLHGEALERVRQEVIFESESKLSAKLAEINALIQGQMQEQIKLEKMRENSESSIKQQFENISCTLQTELGKIQSALKEKEAEERLFRSKFGELEIELKKNLEGKQNSENYQSDLSQSNEDIENKLLISPSFQKKDTTLKMYPQQKEEINILKKCEERKEKEALEPETLEEKLSEELKLKYIKKF</sequence>
<proteinExistence type="predicted"/>
<keyword evidence="1" id="KW-0040">ANK repeat</keyword>
<feature type="region of interest" description="Disordered" evidence="3">
    <location>
        <begin position="293"/>
        <end position="336"/>
    </location>
</feature>
<feature type="compositionally biased region" description="Acidic residues" evidence="3">
    <location>
        <begin position="1025"/>
        <end position="1037"/>
    </location>
</feature>
<keyword evidence="2" id="KW-0175">Coiled coil</keyword>
<feature type="repeat" description="ANK" evidence="1">
    <location>
        <begin position="192"/>
        <end position="224"/>
    </location>
</feature>
<dbReference type="PANTHER" id="PTHR24147:SF53">
    <property type="entry name" value="ANKYRIN REPEAT DOMAIN 26"/>
    <property type="match status" value="1"/>
</dbReference>
<evidence type="ECO:0000256" key="3">
    <source>
        <dbReference type="SAM" id="MobiDB-lite"/>
    </source>
</evidence>
<dbReference type="SUPFAM" id="SSF48403">
    <property type="entry name" value="Ankyrin repeat"/>
    <property type="match status" value="1"/>
</dbReference>
<dbReference type="OrthoDB" id="366390at2759"/>
<feature type="region of interest" description="Disordered" evidence="3">
    <location>
        <begin position="932"/>
        <end position="956"/>
    </location>
</feature>
<feature type="coiled-coil region" evidence="2">
    <location>
        <begin position="1158"/>
        <end position="1206"/>
    </location>
</feature>
<protein>
    <submittedName>
        <fullName evidence="4">Uncharacterized protein</fullName>
    </submittedName>
</protein>
<evidence type="ECO:0000313" key="5">
    <source>
        <dbReference type="Proteomes" id="UP001152798"/>
    </source>
</evidence>
<dbReference type="Gene3D" id="1.25.40.20">
    <property type="entry name" value="Ankyrin repeat-containing domain"/>
    <property type="match status" value="1"/>
</dbReference>
<keyword evidence="5" id="KW-1185">Reference proteome</keyword>
<name>A0A9P0E5H3_NEZVI</name>
<dbReference type="Pfam" id="PF12796">
    <property type="entry name" value="Ank_2"/>
    <property type="match status" value="2"/>
</dbReference>
<dbReference type="EMBL" id="OV725077">
    <property type="protein sequence ID" value="CAH1390218.1"/>
    <property type="molecule type" value="Genomic_DNA"/>
</dbReference>
<feature type="coiled-coil region" evidence="2">
    <location>
        <begin position="1240"/>
        <end position="1270"/>
    </location>
</feature>
<dbReference type="InterPro" id="IPR050657">
    <property type="entry name" value="Ankyrin_repeat_domain"/>
</dbReference>
<feature type="coiled-coil region" evidence="2">
    <location>
        <begin position="1416"/>
        <end position="1443"/>
    </location>
</feature>
<dbReference type="InterPro" id="IPR002110">
    <property type="entry name" value="Ankyrin_rpt"/>
</dbReference>
<reference evidence="4" key="1">
    <citation type="submission" date="2022-01" db="EMBL/GenBank/DDBJ databases">
        <authorList>
            <person name="King R."/>
        </authorList>
    </citation>
    <scope>NUCLEOTIDE SEQUENCE</scope>
</reference>
<dbReference type="Proteomes" id="UP001152798">
    <property type="component" value="Chromosome 1"/>
</dbReference>
<feature type="region of interest" description="Disordered" evidence="3">
    <location>
        <begin position="1007"/>
        <end position="1045"/>
    </location>
</feature>
<feature type="region of interest" description="Disordered" evidence="3">
    <location>
        <begin position="402"/>
        <end position="444"/>
    </location>
</feature>
<dbReference type="PROSITE" id="PS50297">
    <property type="entry name" value="ANK_REP_REGION"/>
    <property type="match status" value="4"/>
</dbReference>
<accession>A0A9P0E5H3</accession>
<dbReference type="PANTHER" id="PTHR24147">
    <property type="entry name" value="ANKYRIN REPEAT DOMAIN 36-RELATED"/>
    <property type="match status" value="1"/>
</dbReference>
<evidence type="ECO:0000313" key="4">
    <source>
        <dbReference type="EMBL" id="CAH1390218.1"/>
    </source>
</evidence>
<dbReference type="InterPro" id="IPR036770">
    <property type="entry name" value="Ankyrin_rpt-contain_sf"/>
</dbReference>
<feature type="compositionally biased region" description="Basic and acidic residues" evidence="3">
    <location>
        <begin position="405"/>
        <end position="421"/>
    </location>
</feature>
<evidence type="ECO:0000256" key="1">
    <source>
        <dbReference type="PROSITE-ProRule" id="PRU00023"/>
    </source>
</evidence>
<organism evidence="4 5">
    <name type="scientific">Nezara viridula</name>
    <name type="common">Southern green stink bug</name>
    <name type="synonym">Cimex viridulus</name>
    <dbReference type="NCBI Taxonomy" id="85310"/>
    <lineage>
        <taxon>Eukaryota</taxon>
        <taxon>Metazoa</taxon>
        <taxon>Ecdysozoa</taxon>
        <taxon>Arthropoda</taxon>
        <taxon>Hexapoda</taxon>
        <taxon>Insecta</taxon>
        <taxon>Pterygota</taxon>
        <taxon>Neoptera</taxon>
        <taxon>Paraneoptera</taxon>
        <taxon>Hemiptera</taxon>
        <taxon>Heteroptera</taxon>
        <taxon>Panheteroptera</taxon>
        <taxon>Pentatomomorpha</taxon>
        <taxon>Pentatomoidea</taxon>
        <taxon>Pentatomidae</taxon>
        <taxon>Pentatominae</taxon>
        <taxon>Nezara</taxon>
    </lineage>
</organism>
<dbReference type="Pfam" id="PF00023">
    <property type="entry name" value="Ank"/>
    <property type="match status" value="1"/>
</dbReference>
<dbReference type="PROSITE" id="PS50088">
    <property type="entry name" value="ANK_REPEAT"/>
    <property type="match status" value="5"/>
</dbReference>
<feature type="repeat" description="ANK" evidence="1">
    <location>
        <begin position="159"/>
        <end position="191"/>
    </location>
</feature>
<feature type="region of interest" description="Disordered" evidence="3">
    <location>
        <begin position="1062"/>
        <end position="1109"/>
    </location>
</feature>
<feature type="repeat" description="ANK" evidence="1">
    <location>
        <begin position="126"/>
        <end position="158"/>
    </location>
</feature>
<gene>
    <name evidence="4" type="ORF">NEZAVI_LOCUS1457</name>
</gene>
<dbReference type="SMART" id="SM00248">
    <property type="entry name" value="ANK"/>
    <property type="match status" value="6"/>
</dbReference>